<dbReference type="GeneID" id="63786622"/>
<dbReference type="RefSeq" id="XP_040722712.1">
    <property type="nucleotide sequence ID" value="XM_040870023.1"/>
</dbReference>
<protein>
    <submittedName>
        <fullName evidence="1">Uncharacterized protein</fullName>
    </submittedName>
</protein>
<keyword evidence="2" id="KW-1185">Reference proteome</keyword>
<dbReference type="AlphaFoldDB" id="A0A1Y2EYD7"/>
<name>A0A1Y2EYD7_PROLT</name>
<proteinExistence type="predicted"/>
<evidence type="ECO:0000313" key="1">
    <source>
        <dbReference type="EMBL" id="ORY76632.1"/>
    </source>
</evidence>
<feature type="non-terminal residue" evidence="1">
    <location>
        <position position="356"/>
    </location>
</feature>
<evidence type="ECO:0000313" key="2">
    <source>
        <dbReference type="Proteomes" id="UP000193685"/>
    </source>
</evidence>
<comment type="caution">
    <text evidence="1">The sequence shown here is derived from an EMBL/GenBank/DDBJ whole genome shotgun (WGS) entry which is preliminary data.</text>
</comment>
<sequence>MDINRLSTSSRCLGSILQRPFAEFVRKLEVRVQLLLQPAATYDTASAGPVRSHLCKLTKLEELILHDMSPKHGFWKNGFARQNVIYTANVVDALNDILAASSKTLKKLSFINYRTCYLPNLEPPVAQASQSKTSLAGLSHFTLTLRPRKQIGEYESARECDARLHSLLLSAKNITHLRLELDEFITGADLWPGLFFPNLFKLHTARIDAIEATDSTFMILHGKTLKHRVVEESFFVGRSADWSRRLMDSSIRLESFIVKNTALTDLDPGEVDDHLTWFDYFCICPLKVYEMHLTKRDYYTPALQSHLDFMKWPPCLEMIKLKACGLQLDHLRDRIMREHPNASVHVEMLEEWDESD</sequence>
<organism evidence="1 2">
    <name type="scientific">Protomyces lactucae-debilis</name>
    <dbReference type="NCBI Taxonomy" id="2754530"/>
    <lineage>
        <taxon>Eukaryota</taxon>
        <taxon>Fungi</taxon>
        <taxon>Dikarya</taxon>
        <taxon>Ascomycota</taxon>
        <taxon>Taphrinomycotina</taxon>
        <taxon>Taphrinomycetes</taxon>
        <taxon>Taphrinales</taxon>
        <taxon>Protomycetaceae</taxon>
        <taxon>Protomyces</taxon>
    </lineage>
</organism>
<accession>A0A1Y2EYD7</accession>
<dbReference type="Proteomes" id="UP000193685">
    <property type="component" value="Unassembled WGS sequence"/>
</dbReference>
<reference evidence="1 2" key="1">
    <citation type="submission" date="2016-07" db="EMBL/GenBank/DDBJ databases">
        <title>Pervasive Adenine N6-methylation of Active Genes in Fungi.</title>
        <authorList>
            <consortium name="DOE Joint Genome Institute"/>
            <person name="Mondo S.J."/>
            <person name="Dannebaum R.O."/>
            <person name="Kuo R.C."/>
            <person name="Labutti K."/>
            <person name="Haridas S."/>
            <person name="Kuo A."/>
            <person name="Salamov A."/>
            <person name="Ahrendt S.R."/>
            <person name="Lipzen A."/>
            <person name="Sullivan W."/>
            <person name="Andreopoulos W.B."/>
            <person name="Clum A."/>
            <person name="Lindquist E."/>
            <person name="Daum C."/>
            <person name="Ramamoorthy G.K."/>
            <person name="Gryganskyi A."/>
            <person name="Culley D."/>
            <person name="Magnuson J.K."/>
            <person name="James T.Y."/>
            <person name="O'Malley M.A."/>
            <person name="Stajich J.E."/>
            <person name="Spatafora J.W."/>
            <person name="Visel A."/>
            <person name="Grigoriev I.V."/>
        </authorList>
    </citation>
    <scope>NUCLEOTIDE SEQUENCE [LARGE SCALE GENOMIC DNA]</scope>
    <source>
        <strain evidence="1 2">12-1054</strain>
    </source>
</reference>
<dbReference type="EMBL" id="MCFI01000022">
    <property type="protein sequence ID" value="ORY76632.1"/>
    <property type="molecule type" value="Genomic_DNA"/>
</dbReference>
<gene>
    <name evidence="1" type="ORF">BCR37DRAFT_383265</name>
</gene>